<dbReference type="PANTHER" id="PTHR24221">
    <property type="entry name" value="ATP-BINDING CASSETTE SUB-FAMILY B"/>
    <property type="match status" value="1"/>
</dbReference>
<evidence type="ECO:0000256" key="2">
    <source>
        <dbReference type="ARBA" id="ARBA00005417"/>
    </source>
</evidence>
<comment type="similarity">
    <text evidence="2">Belongs to the ABC transporter superfamily.</text>
</comment>
<dbReference type="GO" id="GO:0140359">
    <property type="term" value="F:ABC-type transporter activity"/>
    <property type="evidence" value="ECO:0007669"/>
    <property type="project" value="InterPro"/>
</dbReference>
<reference evidence="11" key="1">
    <citation type="journal article" date="2014" name="Int. J. Syst. Evol. Microbiol.">
        <title>Complete genome sequence of Corynebacterium casei LMG S-19264T (=DSM 44701T), isolated from a smear-ripened cheese.</title>
        <authorList>
            <consortium name="US DOE Joint Genome Institute (JGI-PGF)"/>
            <person name="Walter F."/>
            <person name="Albersmeier A."/>
            <person name="Kalinowski J."/>
            <person name="Ruckert C."/>
        </authorList>
    </citation>
    <scope>NUCLEOTIDE SEQUENCE</scope>
    <source>
        <strain evidence="11">CCM 7897</strain>
    </source>
</reference>
<feature type="domain" description="ABC transmembrane type-1" evidence="10">
    <location>
        <begin position="23"/>
        <end position="301"/>
    </location>
</feature>
<keyword evidence="5" id="KW-0067">ATP-binding</keyword>
<evidence type="ECO:0000256" key="5">
    <source>
        <dbReference type="ARBA" id="ARBA00022840"/>
    </source>
</evidence>
<dbReference type="InterPro" id="IPR010128">
    <property type="entry name" value="ATPase_T1SS_PrtD-like"/>
</dbReference>
<dbReference type="InterPro" id="IPR017871">
    <property type="entry name" value="ABC_transporter-like_CS"/>
</dbReference>
<evidence type="ECO:0000256" key="4">
    <source>
        <dbReference type="ARBA" id="ARBA00022741"/>
    </source>
</evidence>
<evidence type="ECO:0000313" key="11">
    <source>
        <dbReference type="EMBL" id="GGF69104.1"/>
    </source>
</evidence>
<keyword evidence="3 8" id="KW-0812">Transmembrane</keyword>
<dbReference type="GO" id="GO:0016887">
    <property type="term" value="F:ATP hydrolysis activity"/>
    <property type="evidence" value="ECO:0007669"/>
    <property type="project" value="InterPro"/>
</dbReference>
<dbReference type="AlphaFoldDB" id="A0A917FDL1"/>
<dbReference type="PROSITE" id="PS50893">
    <property type="entry name" value="ABC_TRANSPORTER_2"/>
    <property type="match status" value="1"/>
</dbReference>
<dbReference type="Gene3D" id="1.20.1560.10">
    <property type="entry name" value="ABC transporter type 1, transmembrane domain"/>
    <property type="match status" value="1"/>
</dbReference>
<dbReference type="InterPro" id="IPR036640">
    <property type="entry name" value="ABC1_TM_sf"/>
</dbReference>
<reference evidence="11" key="2">
    <citation type="submission" date="2020-09" db="EMBL/GenBank/DDBJ databases">
        <authorList>
            <person name="Sun Q."/>
            <person name="Sedlacek I."/>
        </authorList>
    </citation>
    <scope>NUCLEOTIDE SEQUENCE</scope>
    <source>
        <strain evidence="11">CCM 7897</strain>
    </source>
</reference>
<evidence type="ECO:0000313" key="12">
    <source>
        <dbReference type="Proteomes" id="UP000606044"/>
    </source>
</evidence>
<feature type="transmembrane region" description="Helical" evidence="8">
    <location>
        <begin position="20"/>
        <end position="44"/>
    </location>
</feature>
<dbReference type="NCBIfam" id="TIGR01842">
    <property type="entry name" value="type_I_sec_PrtD"/>
    <property type="match status" value="1"/>
</dbReference>
<feature type="transmembrane region" description="Helical" evidence="8">
    <location>
        <begin position="146"/>
        <end position="175"/>
    </location>
</feature>
<dbReference type="GO" id="GO:0030256">
    <property type="term" value="C:type I protein secretion system complex"/>
    <property type="evidence" value="ECO:0007669"/>
    <property type="project" value="InterPro"/>
</dbReference>
<dbReference type="Proteomes" id="UP000606044">
    <property type="component" value="Unassembled WGS sequence"/>
</dbReference>
<name>A0A917FDL1_9HYPH</name>
<keyword evidence="7 8" id="KW-0472">Membrane</keyword>
<keyword evidence="4" id="KW-0547">Nucleotide-binding</keyword>
<dbReference type="PROSITE" id="PS00211">
    <property type="entry name" value="ABC_TRANSPORTER_1"/>
    <property type="match status" value="1"/>
</dbReference>
<sequence length="599" mass="62138">MRPSGPKPSFRALLPAGLGPMAAALGLVSGIVNLLALTAPLFMLQVYDRVLASRSLPTLAGLALLAAGLYGFQALLDILRGRALTRIGEMLDHALAGPVQAAVIAQPLDGREKADGLQPLRDLDNVRGFLAGQGASAFFDLPWMPLYLALCFALHVWIGVAALVGALVLIALALLGEFLSRRPVAETIRTGMARVALLEAGRRNAEAVRAMGLSERVAQRWSAANAAYLSANRRANDRAGGLAAVSRALRVALQSAMLAIGALLVIDQQATGGVMIASSVLMGRALAPVDMVIGSWKGFAAARQSARRLADLLARRPQATPRTALPRPEREFRAENLSIAPPGTRKVSVNGVNFTLSAGSALGIIGSSGAGKSTLARALVGVWAPAAGKVRLDGATLDQWDRARLGPHIGYLPQGIDLFEGTVAENIARLDPTPDAEAVVAAARAAGVHEMILKLEDGYDTPIGEAGLALSAGQRQRIGLARALYGDPFLVVMDEPNANLDAEGEAAVLAAIAAVRARGGICIVIAHRPSALGAVDHLLLMEPGRPSVFGPRDQVLEALRKAQGAAAQKGAARAAGPLRVVGGEPVAPLAEQEAAHAPA</sequence>
<gene>
    <name evidence="11" type="primary">prsD</name>
    <name evidence="11" type="ORF">GCM10007301_30990</name>
</gene>
<dbReference type="Pfam" id="PF00664">
    <property type="entry name" value="ABC_membrane"/>
    <property type="match status" value="1"/>
</dbReference>
<dbReference type="GO" id="GO:0034040">
    <property type="term" value="F:ATPase-coupled lipid transmembrane transporter activity"/>
    <property type="evidence" value="ECO:0007669"/>
    <property type="project" value="TreeGrafter"/>
</dbReference>
<dbReference type="InterPro" id="IPR039421">
    <property type="entry name" value="Type_1_exporter"/>
</dbReference>
<evidence type="ECO:0000259" key="10">
    <source>
        <dbReference type="PROSITE" id="PS50929"/>
    </source>
</evidence>
<dbReference type="SMART" id="SM00382">
    <property type="entry name" value="AAA"/>
    <property type="match status" value="1"/>
</dbReference>
<protein>
    <submittedName>
        <fullName evidence="11">Type I secretion protein</fullName>
    </submittedName>
</protein>
<dbReference type="EMBL" id="BMCT01000004">
    <property type="protein sequence ID" value="GGF69104.1"/>
    <property type="molecule type" value="Genomic_DNA"/>
</dbReference>
<dbReference type="SUPFAM" id="SSF52540">
    <property type="entry name" value="P-loop containing nucleoside triphosphate hydrolases"/>
    <property type="match status" value="1"/>
</dbReference>
<dbReference type="InterPro" id="IPR003593">
    <property type="entry name" value="AAA+_ATPase"/>
</dbReference>
<dbReference type="RefSeq" id="WP_188580145.1">
    <property type="nucleotide sequence ID" value="NZ_BMCT01000004.1"/>
</dbReference>
<evidence type="ECO:0000256" key="7">
    <source>
        <dbReference type="ARBA" id="ARBA00023136"/>
    </source>
</evidence>
<dbReference type="SUPFAM" id="SSF90123">
    <property type="entry name" value="ABC transporter transmembrane region"/>
    <property type="match status" value="1"/>
</dbReference>
<organism evidence="11 12">
    <name type="scientific">Azorhizobium oxalatiphilum</name>
    <dbReference type="NCBI Taxonomy" id="980631"/>
    <lineage>
        <taxon>Bacteria</taxon>
        <taxon>Pseudomonadati</taxon>
        <taxon>Pseudomonadota</taxon>
        <taxon>Alphaproteobacteria</taxon>
        <taxon>Hyphomicrobiales</taxon>
        <taxon>Xanthobacteraceae</taxon>
        <taxon>Azorhizobium</taxon>
    </lineage>
</organism>
<dbReference type="Gene3D" id="3.40.50.300">
    <property type="entry name" value="P-loop containing nucleotide triphosphate hydrolases"/>
    <property type="match status" value="1"/>
</dbReference>
<evidence type="ECO:0000256" key="1">
    <source>
        <dbReference type="ARBA" id="ARBA00004651"/>
    </source>
</evidence>
<dbReference type="InterPro" id="IPR003439">
    <property type="entry name" value="ABC_transporter-like_ATP-bd"/>
</dbReference>
<comment type="subcellular location">
    <subcellularLocation>
        <location evidence="1">Cell membrane</location>
        <topology evidence="1">Multi-pass membrane protein</topology>
    </subcellularLocation>
</comment>
<proteinExistence type="inferred from homology"/>
<dbReference type="Pfam" id="PF00005">
    <property type="entry name" value="ABC_tran"/>
    <property type="match status" value="1"/>
</dbReference>
<keyword evidence="12" id="KW-1185">Reference proteome</keyword>
<dbReference type="GO" id="GO:0030253">
    <property type="term" value="P:protein secretion by the type I secretion system"/>
    <property type="evidence" value="ECO:0007669"/>
    <property type="project" value="InterPro"/>
</dbReference>
<dbReference type="PROSITE" id="PS50929">
    <property type="entry name" value="ABC_TM1F"/>
    <property type="match status" value="1"/>
</dbReference>
<evidence type="ECO:0000259" key="9">
    <source>
        <dbReference type="PROSITE" id="PS50893"/>
    </source>
</evidence>
<evidence type="ECO:0000256" key="8">
    <source>
        <dbReference type="SAM" id="Phobius"/>
    </source>
</evidence>
<dbReference type="InterPro" id="IPR027417">
    <property type="entry name" value="P-loop_NTPase"/>
</dbReference>
<dbReference type="GO" id="GO:0005886">
    <property type="term" value="C:plasma membrane"/>
    <property type="evidence" value="ECO:0007669"/>
    <property type="project" value="UniProtKB-SubCell"/>
</dbReference>
<dbReference type="InterPro" id="IPR011527">
    <property type="entry name" value="ABC1_TM_dom"/>
</dbReference>
<evidence type="ECO:0000256" key="6">
    <source>
        <dbReference type="ARBA" id="ARBA00022989"/>
    </source>
</evidence>
<evidence type="ECO:0000256" key="3">
    <source>
        <dbReference type="ARBA" id="ARBA00022692"/>
    </source>
</evidence>
<feature type="domain" description="ABC transporter" evidence="9">
    <location>
        <begin position="332"/>
        <end position="568"/>
    </location>
</feature>
<keyword evidence="6 8" id="KW-1133">Transmembrane helix</keyword>
<dbReference type="PANTHER" id="PTHR24221:SF248">
    <property type="entry name" value="ABC TRANSPORTER TRANSMEMBRANE REGION"/>
    <property type="match status" value="1"/>
</dbReference>
<comment type="caution">
    <text evidence="11">The sequence shown here is derived from an EMBL/GenBank/DDBJ whole genome shotgun (WGS) entry which is preliminary data.</text>
</comment>
<feature type="transmembrane region" description="Helical" evidence="8">
    <location>
        <begin position="56"/>
        <end position="76"/>
    </location>
</feature>
<dbReference type="GO" id="GO:0005524">
    <property type="term" value="F:ATP binding"/>
    <property type="evidence" value="ECO:0007669"/>
    <property type="project" value="UniProtKB-KW"/>
</dbReference>
<accession>A0A917FDL1</accession>